<evidence type="ECO:0000259" key="15">
    <source>
        <dbReference type="Pfam" id="PF00905"/>
    </source>
</evidence>
<dbReference type="PANTHER" id="PTHR30627:SF2">
    <property type="entry name" value="PEPTIDOGLYCAN D,D-TRANSPEPTIDASE MRDA"/>
    <property type="match status" value="1"/>
</dbReference>
<keyword evidence="18" id="KW-0132">Cell division</keyword>
<dbReference type="InterPro" id="IPR005311">
    <property type="entry name" value="PBP_dimer"/>
</dbReference>
<evidence type="ECO:0000256" key="5">
    <source>
        <dbReference type="ARBA" id="ARBA00022645"/>
    </source>
</evidence>
<evidence type="ECO:0000256" key="3">
    <source>
        <dbReference type="ARBA" id="ARBA00022475"/>
    </source>
</evidence>
<evidence type="ECO:0000259" key="17">
    <source>
        <dbReference type="Pfam" id="PF05223"/>
    </source>
</evidence>
<organism evidence="18">
    <name type="scientific">uncultured Thermomicrobiales bacterium</name>
    <dbReference type="NCBI Taxonomy" id="1645740"/>
    <lineage>
        <taxon>Bacteria</taxon>
        <taxon>Pseudomonadati</taxon>
        <taxon>Thermomicrobiota</taxon>
        <taxon>Thermomicrobia</taxon>
        <taxon>Thermomicrobiales</taxon>
        <taxon>environmental samples</taxon>
    </lineage>
</organism>
<dbReference type="PANTHER" id="PTHR30627">
    <property type="entry name" value="PEPTIDOGLYCAN D,D-TRANSPEPTIDASE"/>
    <property type="match status" value="1"/>
</dbReference>
<evidence type="ECO:0000259" key="16">
    <source>
        <dbReference type="Pfam" id="PF03717"/>
    </source>
</evidence>
<dbReference type="GO" id="GO:0071555">
    <property type="term" value="P:cell wall organization"/>
    <property type="evidence" value="ECO:0007669"/>
    <property type="project" value="UniProtKB-KW"/>
</dbReference>
<evidence type="ECO:0000256" key="9">
    <source>
        <dbReference type="ARBA" id="ARBA00022960"/>
    </source>
</evidence>
<dbReference type="GO" id="GO:0009002">
    <property type="term" value="F:serine-type D-Ala-D-Ala carboxypeptidase activity"/>
    <property type="evidence" value="ECO:0007669"/>
    <property type="project" value="InterPro"/>
</dbReference>
<dbReference type="InterPro" id="IPR050515">
    <property type="entry name" value="Beta-lactam/transpept"/>
</dbReference>
<dbReference type="GO" id="GO:0016757">
    <property type="term" value="F:glycosyltransferase activity"/>
    <property type="evidence" value="ECO:0007669"/>
    <property type="project" value="UniProtKB-KW"/>
</dbReference>
<keyword evidence="4" id="KW-0997">Cell inner membrane</keyword>
<evidence type="ECO:0000256" key="11">
    <source>
        <dbReference type="ARBA" id="ARBA00022989"/>
    </source>
</evidence>
<dbReference type="EMBL" id="CADCWH010000125">
    <property type="protein sequence ID" value="CAA9549589.1"/>
    <property type="molecule type" value="Genomic_DNA"/>
</dbReference>
<evidence type="ECO:0000256" key="14">
    <source>
        <dbReference type="SAM" id="MobiDB-lite"/>
    </source>
</evidence>
<dbReference type="AlphaFoldDB" id="A0A6J4UFR2"/>
<keyword evidence="9" id="KW-0133">Cell shape</keyword>
<keyword evidence="5" id="KW-0121">Carboxypeptidase</keyword>
<dbReference type="InterPro" id="IPR032710">
    <property type="entry name" value="NTF2-like_dom_sf"/>
</dbReference>
<dbReference type="NCBIfam" id="TIGR03423">
    <property type="entry name" value="pbp2_mrdA"/>
    <property type="match status" value="1"/>
</dbReference>
<dbReference type="GO" id="GO:0051301">
    <property type="term" value="P:cell division"/>
    <property type="evidence" value="ECO:0007669"/>
    <property type="project" value="UniProtKB-KW"/>
</dbReference>
<keyword evidence="3" id="KW-1003">Cell membrane</keyword>
<dbReference type="InterPro" id="IPR001460">
    <property type="entry name" value="PCN-bd_Tpept"/>
</dbReference>
<evidence type="ECO:0000256" key="13">
    <source>
        <dbReference type="ARBA" id="ARBA00023316"/>
    </source>
</evidence>
<evidence type="ECO:0000256" key="8">
    <source>
        <dbReference type="ARBA" id="ARBA00022801"/>
    </source>
</evidence>
<feature type="domain" description="Penicillin-binding protein dimerisation" evidence="16">
    <location>
        <begin position="213"/>
        <end position="368"/>
    </location>
</feature>
<name>A0A6J4UFR2_9BACT</name>
<dbReference type="GO" id="GO:0046677">
    <property type="term" value="P:response to antibiotic"/>
    <property type="evidence" value="ECO:0007669"/>
    <property type="project" value="InterPro"/>
</dbReference>
<dbReference type="GO" id="GO:0071972">
    <property type="term" value="F:peptidoglycan L,D-transpeptidase activity"/>
    <property type="evidence" value="ECO:0007669"/>
    <property type="project" value="TreeGrafter"/>
</dbReference>
<keyword evidence="8" id="KW-0378">Hydrolase</keyword>
<evidence type="ECO:0000256" key="6">
    <source>
        <dbReference type="ARBA" id="ARBA00022670"/>
    </source>
</evidence>
<reference evidence="18" key="1">
    <citation type="submission" date="2020-02" db="EMBL/GenBank/DDBJ databases">
        <authorList>
            <person name="Meier V. D."/>
        </authorList>
    </citation>
    <scope>NUCLEOTIDE SEQUENCE</scope>
    <source>
        <strain evidence="18">AVDCRST_MAG70</strain>
    </source>
</reference>
<dbReference type="GO" id="GO:0009252">
    <property type="term" value="P:peptidoglycan biosynthetic process"/>
    <property type="evidence" value="ECO:0007669"/>
    <property type="project" value="UniProtKB-KW"/>
</dbReference>
<evidence type="ECO:0000256" key="1">
    <source>
        <dbReference type="ARBA" id="ARBA00004167"/>
    </source>
</evidence>
<dbReference type="InterPro" id="IPR036138">
    <property type="entry name" value="PBP_dimer_sf"/>
</dbReference>
<sequence length="764" mass="80535">MAALLLALIGVAAALLVRGDVLTAGGLGQADQAAAPTPTSPAFAVIAPTVAAPSDVPAPTAVPATDAPAAPTPPPTPGPTATPAASPTPTGPSPVEVVTLWAERWSAGDYDGLYDLLSADAQGVINREDFVGRYQGIAEAAGLTSVAVEVTGEATLDSTVPVAVTMESDLVGTISEENEVQLAKDAEGWAVAWTPGLIFRDLGGDGCVQFDAEPARRGSILTRDGEVLAVDGDVFQISIVPGEIEDEGALLAELSGLLEMTEDEIREAYAGAEPEWDVPLTLVSEERGQDLLDPLGTLGGVRMRPTVRRVYPEGPLTAHITGYVSQANADDIEADPSIAEGSFVGRSGLEYGANEMLTGTAGGRLAVVECESRSERNLIAERKPRPAKDVVLTIDLDLQRATDAAIGEVEGDERGSAVVLEPRTGAVLAMVSHPTYDPNDFILGFTQKEWERVNDEKSTPLINRATNSSYPTGSIFKMITAAAAMEVLDYTGDTVIDCPAQFFLEGNVYNDWVIEYESPQQGPLTLHQALVQSCNTVFYQIGQDLDDRDDMALPEMARAFGLGGPTGIPFYPEVGGTVPDPEWKLDTQGDYWSTGDAVNLAIGQGFVQSTPLQMANAYATVANGGTLLQPYIVDRLRSTGGSMEQVGERVELGKLPLSATQISQIQSALRDQTSNASEFGSARVFGPTYDYPIAGKTGTAQISSERDSKPHSWFAAFGPYGEDATIATTVMIEQIGEGGSFAAPATRAIFEAYRETGLADETAP</sequence>
<gene>
    <name evidence="18" type="ORF">AVDCRST_MAG70-811</name>
</gene>
<evidence type="ECO:0000256" key="10">
    <source>
        <dbReference type="ARBA" id="ARBA00022984"/>
    </source>
</evidence>
<dbReference type="EC" id="2.4.1.129" evidence="18"/>
<keyword evidence="12" id="KW-0472">Membrane</keyword>
<keyword evidence="7" id="KW-0812">Transmembrane</keyword>
<evidence type="ECO:0000256" key="12">
    <source>
        <dbReference type="ARBA" id="ARBA00023136"/>
    </source>
</evidence>
<dbReference type="Gene3D" id="3.90.1310.10">
    <property type="entry name" value="Penicillin-binding protein 2a (Domain 2)"/>
    <property type="match status" value="1"/>
</dbReference>
<evidence type="ECO:0000256" key="2">
    <source>
        <dbReference type="ARBA" id="ARBA00004236"/>
    </source>
</evidence>
<dbReference type="Pfam" id="PF05223">
    <property type="entry name" value="MecA_N"/>
    <property type="match status" value="1"/>
</dbReference>
<evidence type="ECO:0000313" key="18">
    <source>
        <dbReference type="EMBL" id="CAA9549589.1"/>
    </source>
</evidence>
<feature type="compositionally biased region" description="Pro residues" evidence="14">
    <location>
        <begin position="70"/>
        <end position="80"/>
    </location>
</feature>
<keyword evidence="18" id="KW-0328">Glycosyltransferase</keyword>
<keyword evidence="18" id="KW-0808">Transferase</keyword>
<keyword evidence="6" id="KW-0645">Protease</keyword>
<dbReference type="SUPFAM" id="SSF56519">
    <property type="entry name" value="Penicillin binding protein dimerisation domain"/>
    <property type="match status" value="1"/>
</dbReference>
<dbReference type="Pfam" id="PF03717">
    <property type="entry name" value="PBP_dimer"/>
    <property type="match status" value="1"/>
</dbReference>
<feature type="domain" description="NTF2-like N-terminal transpeptidase" evidence="17">
    <location>
        <begin position="95"/>
        <end position="204"/>
    </location>
</feature>
<keyword evidence="13" id="KW-0961">Cell wall biogenesis/degradation</keyword>
<dbReference type="InterPro" id="IPR012338">
    <property type="entry name" value="Beta-lactam/transpept-like"/>
</dbReference>
<evidence type="ECO:0000256" key="7">
    <source>
        <dbReference type="ARBA" id="ARBA00022692"/>
    </source>
</evidence>
<dbReference type="SUPFAM" id="SSF54427">
    <property type="entry name" value="NTF2-like"/>
    <property type="match status" value="1"/>
</dbReference>
<feature type="domain" description="Penicillin-binding protein transpeptidase" evidence="15">
    <location>
        <begin position="415"/>
        <end position="751"/>
    </location>
</feature>
<feature type="region of interest" description="Disordered" evidence="14">
    <location>
        <begin position="57"/>
        <end position="94"/>
    </location>
</feature>
<keyword evidence="11" id="KW-1133">Transmembrane helix</keyword>
<dbReference type="GO" id="GO:0008360">
    <property type="term" value="P:regulation of cell shape"/>
    <property type="evidence" value="ECO:0007669"/>
    <property type="project" value="UniProtKB-KW"/>
</dbReference>
<dbReference type="SUPFAM" id="SSF56601">
    <property type="entry name" value="beta-lactamase/transpeptidase-like"/>
    <property type="match status" value="1"/>
</dbReference>
<dbReference type="Gene3D" id="3.40.710.10">
    <property type="entry name" value="DD-peptidase/beta-lactamase superfamily"/>
    <property type="match status" value="1"/>
</dbReference>
<comment type="subcellular location">
    <subcellularLocation>
        <location evidence="2">Cell membrane</location>
    </subcellularLocation>
    <subcellularLocation>
        <location evidence="1">Membrane</location>
        <topology evidence="1">Single-pass membrane protein</topology>
    </subcellularLocation>
</comment>
<dbReference type="InterPro" id="IPR017790">
    <property type="entry name" value="Penicillin-binding_protein_2"/>
</dbReference>
<protein>
    <submittedName>
        <fullName evidence="18">Cell division protein FtsI [Peptidoglycan synthetase]</fullName>
        <ecNumber evidence="18">2.4.1.129</ecNumber>
    </submittedName>
</protein>
<dbReference type="Gene3D" id="3.10.450.100">
    <property type="entry name" value="NTF2-like, domain 1"/>
    <property type="match status" value="1"/>
</dbReference>
<dbReference type="GO" id="GO:0005886">
    <property type="term" value="C:plasma membrane"/>
    <property type="evidence" value="ECO:0007669"/>
    <property type="project" value="UniProtKB-SubCell"/>
</dbReference>
<feature type="compositionally biased region" description="Low complexity" evidence="14">
    <location>
        <begin position="57"/>
        <end position="69"/>
    </location>
</feature>
<keyword evidence="18" id="KW-0131">Cell cycle</keyword>
<dbReference type="GO" id="GO:0008658">
    <property type="term" value="F:penicillin binding"/>
    <property type="evidence" value="ECO:0007669"/>
    <property type="project" value="InterPro"/>
</dbReference>
<accession>A0A6J4UFR2</accession>
<dbReference type="Gene3D" id="3.30.1390.30">
    <property type="entry name" value="Penicillin-binding protein 2a, domain 3"/>
    <property type="match status" value="1"/>
</dbReference>
<dbReference type="Pfam" id="PF00905">
    <property type="entry name" value="Transpeptidase"/>
    <property type="match status" value="1"/>
</dbReference>
<proteinExistence type="predicted"/>
<keyword evidence="10" id="KW-0573">Peptidoglycan synthesis</keyword>
<dbReference type="GO" id="GO:0006508">
    <property type="term" value="P:proteolysis"/>
    <property type="evidence" value="ECO:0007669"/>
    <property type="project" value="UniProtKB-KW"/>
</dbReference>
<dbReference type="InterPro" id="IPR007887">
    <property type="entry name" value="MecA_N"/>
</dbReference>
<evidence type="ECO:0000256" key="4">
    <source>
        <dbReference type="ARBA" id="ARBA00022519"/>
    </source>
</evidence>